<name>A0ABR0EAA0_ZASCE</name>
<organism evidence="1 2">
    <name type="scientific">Zasmidium cellare</name>
    <name type="common">Wine cellar mold</name>
    <name type="synonym">Racodium cellare</name>
    <dbReference type="NCBI Taxonomy" id="395010"/>
    <lineage>
        <taxon>Eukaryota</taxon>
        <taxon>Fungi</taxon>
        <taxon>Dikarya</taxon>
        <taxon>Ascomycota</taxon>
        <taxon>Pezizomycotina</taxon>
        <taxon>Dothideomycetes</taxon>
        <taxon>Dothideomycetidae</taxon>
        <taxon>Mycosphaerellales</taxon>
        <taxon>Mycosphaerellaceae</taxon>
        <taxon>Zasmidium</taxon>
    </lineage>
</organism>
<proteinExistence type="predicted"/>
<evidence type="ECO:0000313" key="1">
    <source>
        <dbReference type="EMBL" id="KAK4498364.1"/>
    </source>
</evidence>
<accession>A0ABR0EAA0</accession>
<evidence type="ECO:0000313" key="2">
    <source>
        <dbReference type="Proteomes" id="UP001305779"/>
    </source>
</evidence>
<sequence>MSGSKSPNYFTWSKDELVLAIKNRTHEEIDRKQKRRTCIKQLFKLDRCPPGVFRLLDLPAELRINIYEALFAEKDDVGRGMHPAILRTSKLIYKEASPVRHENSHASLTIVGFRGGIARVHLDGPDNNKAPLNLCPSATVSRIRRIQNFTVTFEFDAEMSATEFITSGEAQVRGLWAVMISTCEDMQRLKIVCTDHRKNRGPYRRQLSRLLAPLSELSRDVELTYEGLGKRVLGEVPRGVSE</sequence>
<reference evidence="1 2" key="1">
    <citation type="journal article" date="2023" name="G3 (Bethesda)">
        <title>A chromosome-level genome assembly of Zasmidium syzygii isolated from banana leaves.</title>
        <authorList>
            <person name="van Westerhoven A.C."/>
            <person name="Mehrabi R."/>
            <person name="Talebi R."/>
            <person name="Steentjes M.B.F."/>
            <person name="Corcolon B."/>
            <person name="Chong P.A."/>
            <person name="Kema G.H.J."/>
            <person name="Seidl M.F."/>
        </authorList>
    </citation>
    <scope>NUCLEOTIDE SEQUENCE [LARGE SCALE GENOMIC DNA]</scope>
    <source>
        <strain evidence="1 2">P124</strain>
    </source>
</reference>
<dbReference type="Proteomes" id="UP001305779">
    <property type="component" value="Unassembled WGS sequence"/>
</dbReference>
<gene>
    <name evidence="1" type="ORF">PRZ48_011022</name>
</gene>
<comment type="caution">
    <text evidence="1">The sequence shown here is derived from an EMBL/GenBank/DDBJ whole genome shotgun (WGS) entry which is preliminary data.</text>
</comment>
<protein>
    <submittedName>
        <fullName evidence="1">Uncharacterized protein</fullName>
    </submittedName>
</protein>
<dbReference type="EMBL" id="JAXOVC010000008">
    <property type="protein sequence ID" value="KAK4498364.1"/>
    <property type="molecule type" value="Genomic_DNA"/>
</dbReference>
<keyword evidence="2" id="KW-1185">Reference proteome</keyword>